<dbReference type="Gene3D" id="3.30.465.10">
    <property type="match status" value="1"/>
</dbReference>
<dbReference type="InterPro" id="IPR006094">
    <property type="entry name" value="Oxid_FAD_bind_N"/>
</dbReference>
<protein>
    <submittedName>
        <fullName evidence="7">Putative FAD-linked oxidoreductase YgaK</fullName>
    </submittedName>
</protein>
<dbReference type="GO" id="GO:0016491">
    <property type="term" value="F:oxidoreductase activity"/>
    <property type="evidence" value="ECO:0007669"/>
    <property type="project" value="UniProtKB-KW"/>
</dbReference>
<dbReference type="PANTHER" id="PTHR42973">
    <property type="entry name" value="BINDING OXIDOREDUCTASE, PUTATIVE (AFU_ORTHOLOGUE AFUA_1G17690)-RELATED"/>
    <property type="match status" value="1"/>
</dbReference>
<evidence type="ECO:0000256" key="3">
    <source>
        <dbReference type="ARBA" id="ARBA00022630"/>
    </source>
</evidence>
<dbReference type="Gene3D" id="3.30.43.10">
    <property type="entry name" value="Uridine Diphospho-n-acetylenolpyruvylglucosamine Reductase, domain 2"/>
    <property type="match status" value="1"/>
</dbReference>
<dbReference type="Gene3D" id="3.40.462.20">
    <property type="match status" value="1"/>
</dbReference>
<dbReference type="InterPro" id="IPR016167">
    <property type="entry name" value="FAD-bd_PCMH_sub1"/>
</dbReference>
<dbReference type="Pfam" id="PF01565">
    <property type="entry name" value="FAD_binding_4"/>
    <property type="match status" value="1"/>
</dbReference>
<dbReference type="GO" id="GO:0071949">
    <property type="term" value="F:FAD binding"/>
    <property type="evidence" value="ECO:0007669"/>
    <property type="project" value="InterPro"/>
</dbReference>
<reference evidence="7 8" key="1">
    <citation type="submission" date="2020-03" db="EMBL/GenBank/DDBJ databases">
        <title>Whole genome shotgun sequence of Phytohabitans suffuscus NBRC 105367.</title>
        <authorList>
            <person name="Komaki H."/>
            <person name="Tamura T."/>
        </authorList>
    </citation>
    <scope>NUCLEOTIDE SEQUENCE [LARGE SCALE GENOMIC DNA]</scope>
    <source>
        <strain evidence="7 8">NBRC 105367</strain>
    </source>
</reference>
<dbReference type="PANTHER" id="PTHR42973:SF39">
    <property type="entry name" value="FAD-BINDING PCMH-TYPE DOMAIN-CONTAINING PROTEIN"/>
    <property type="match status" value="1"/>
</dbReference>
<dbReference type="InterPro" id="IPR036318">
    <property type="entry name" value="FAD-bd_PCMH-like_sf"/>
</dbReference>
<evidence type="ECO:0000256" key="1">
    <source>
        <dbReference type="ARBA" id="ARBA00001974"/>
    </source>
</evidence>
<accession>A0A6F8YAS6</accession>
<name>A0A6F8YAS6_9ACTN</name>
<keyword evidence="5" id="KW-0560">Oxidoreductase</keyword>
<dbReference type="EMBL" id="AP022871">
    <property type="protein sequence ID" value="BCB83205.1"/>
    <property type="molecule type" value="Genomic_DNA"/>
</dbReference>
<keyword evidence="4" id="KW-0274">FAD</keyword>
<dbReference type="Pfam" id="PF08031">
    <property type="entry name" value="BBE"/>
    <property type="match status" value="1"/>
</dbReference>
<keyword evidence="8" id="KW-1185">Reference proteome</keyword>
<dbReference type="SUPFAM" id="SSF55103">
    <property type="entry name" value="FAD-linked oxidases, C-terminal domain"/>
    <property type="match status" value="1"/>
</dbReference>
<reference evidence="7 8" key="2">
    <citation type="submission" date="2020-03" db="EMBL/GenBank/DDBJ databases">
        <authorList>
            <person name="Ichikawa N."/>
            <person name="Kimura A."/>
            <person name="Kitahashi Y."/>
            <person name="Uohara A."/>
        </authorList>
    </citation>
    <scope>NUCLEOTIDE SEQUENCE [LARGE SCALE GENOMIC DNA]</scope>
    <source>
        <strain evidence="7 8">NBRC 105367</strain>
    </source>
</reference>
<dbReference type="InterPro" id="IPR016164">
    <property type="entry name" value="FAD-linked_Oxase-like_C"/>
</dbReference>
<evidence type="ECO:0000313" key="7">
    <source>
        <dbReference type="EMBL" id="BCB83205.1"/>
    </source>
</evidence>
<comment type="similarity">
    <text evidence="2">Belongs to the oxygen-dependent FAD-linked oxidoreductase family.</text>
</comment>
<evidence type="ECO:0000256" key="2">
    <source>
        <dbReference type="ARBA" id="ARBA00005466"/>
    </source>
</evidence>
<evidence type="ECO:0000256" key="5">
    <source>
        <dbReference type="ARBA" id="ARBA00023002"/>
    </source>
</evidence>
<dbReference type="SUPFAM" id="SSF56176">
    <property type="entry name" value="FAD-binding/transporter-associated domain-like"/>
    <property type="match status" value="1"/>
</dbReference>
<sequence>MSTAPVFGGRIVTRLDPSYEEARQVWNAVPDHRPLEIRYCRDAQDVAAALRDALARGLPFAARSGGHSAAALSVVPDGVVIDVSPLNSISLDQDASQVTFGSGATLGAIYRTLWESGVTVPAGTCPNIGVAGHVLGGGLGILSRSRGPLVDHLIGVTMVDARGELVTADEENHSDLLWACRGGGGGNYGIATSFTLRTQPIADVTLFNITWRFDDLGPAVKAWQSWLADADHRINPFMMLYPREQDMVATVGVMEGTPDAFEPLVKPLLDAVEPSEVVIEPMSFIQAVDTVEALQGEAAVAKSVRALGSSAIIDRPLDDRALETLRRHLIDPPSHRSEVAIYGMGGKIAAKGREETAFVHRTELMAFEYRTDWDEPADDEKNVAWVRSVRQEMAEHTTGGTYTNTVDLGVENWLWGYYEENLPRLMGVKHRYDPDGVFQHAHSVPLSLTEAEASRFGIPEQIRRTLRAAGRLT</sequence>
<dbReference type="Proteomes" id="UP000503011">
    <property type="component" value="Chromosome"/>
</dbReference>
<dbReference type="PROSITE" id="PS51387">
    <property type="entry name" value="FAD_PCMH"/>
    <property type="match status" value="1"/>
</dbReference>
<dbReference type="InterPro" id="IPR050416">
    <property type="entry name" value="FAD-linked_Oxidoreductase"/>
</dbReference>
<comment type="cofactor">
    <cofactor evidence="1">
        <name>FAD</name>
        <dbReference type="ChEBI" id="CHEBI:57692"/>
    </cofactor>
</comment>
<evidence type="ECO:0000256" key="4">
    <source>
        <dbReference type="ARBA" id="ARBA00022827"/>
    </source>
</evidence>
<dbReference type="InterPro" id="IPR016166">
    <property type="entry name" value="FAD-bd_PCMH"/>
</dbReference>
<keyword evidence="3" id="KW-0285">Flavoprotein</keyword>
<gene>
    <name evidence="7" type="primary">ygaK</name>
    <name evidence="7" type="ORF">Psuf_005180</name>
</gene>
<dbReference type="KEGG" id="psuu:Psuf_005180"/>
<dbReference type="InterPro" id="IPR016169">
    <property type="entry name" value="FAD-bd_PCMH_sub2"/>
</dbReference>
<feature type="domain" description="FAD-binding PCMH-type" evidence="6">
    <location>
        <begin position="30"/>
        <end position="201"/>
    </location>
</feature>
<organism evidence="7 8">
    <name type="scientific">Phytohabitans suffuscus</name>
    <dbReference type="NCBI Taxonomy" id="624315"/>
    <lineage>
        <taxon>Bacteria</taxon>
        <taxon>Bacillati</taxon>
        <taxon>Actinomycetota</taxon>
        <taxon>Actinomycetes</taxon>
        <taxon>Micromonosporales</taxon>
        <taxon>Micromonosporaceae</taxon>
    </lineage>
</organism>
<evidence type="ECO:0000259" key="6">
    <source>
        <dbReference type="PROSITE" id="PS51387"/>
    </source>
</evidence>
<proteinExistence type="inferred from homology"/>
<evidence type="ECO:0000313" key="8">
    <source>
        <dbReference type="Proteomes" id="UP000503011"/>
    </source>
</evidence>
<dbReference type="InterPro" id="IPR012951">
    <property type="entry name" value="BBE"/>
</dbReference>
<dbReference type="RefSeq" id="WP_173153368.1">
    <property type="nucleotide sequence ID" value="NZ_AP022871.1"/>
</dbReference>
<dbReference type="AlphaFoldDB" id="A0A6F8YAS6"/>